<keyword evidence="1" id="KW-0472">Membrane</keyword>
<dbReference type="Gene3D" id="2.60.120.200">
    <property type="match status" value="1"/>
</dbReference>
<feature type="transmembrane region" description="Helical" evidence="1">
    <location>
        <begin position="23"/>
        <end position="48"/>
    </location>
</feature>
<dbReference type="Pfam" id="PF07963">
    <property type="entry name" value="N_methyl"/>
    <property type="match status" value="1"/>
</dbReference>
<protein>
    <recommendedName>
        <fullName evidence="3">Prepilin-type N-terminal cleavage/methylation domain-containing protein</fullName>
    </recommendedName>
</protein>
<dbReference type="InterPro" id="IPR045584">
    <property type="entry name" value="Pilin-like"/>
</dbReference>
<keyword evidence="1" id="KW-1133">Transmembrane helix</keyword>
<dbReference type="InterPro" id="IPR013320">
    <property type="entry name" value="ConA-like_dom_sf"/>
</dbReference>
<evidence type="ECO:0008006" key="3">
    <source>
        <dbReference type="Google" id="ProtNLM"/>
    </source>
</evidence>
<dbReference type="EMBL" id="AMFJ01000497">
    <property type="protein sequence ID" value="EKE27345.1"/>
    <property type="molecule type" value="Genomic_DNA"/>
</dbReference>
<sequence length="471" mass="56084">MERNSSEKHPAITVNSAHVSNKAFTLVELIVVIVILAILATIAFLSFSSQSSSARDSGRLANITNISKWLSIFFTLGWSYPTPDKMISITASWTPIRYQGIVGDQTSRMIKISVDGWKDPLDGNYFSYITNSKKTKYQLVWFLENSQNSEISLNPIMSFDWVSAASNSWRYLITRWDSLWILMTSWSIDPIYSSLSNTWIDILNTDSTYTIYYSKDEVVTWTWIKLKSWISGWWIVWYWWFDEWTWTWVNDLSMNGHDMTLIWPNFPTWNTGPIWWNLDFSAWQFTRIMSWSIVDYWAWDYTLSFNLYYSWALWAGGCWAWYTRVISNAYSYPSRWFVVDLWTNCLEYEWWVQANWNMLYTNGQFNHTLQPNSWHNITFVWNRWASQISAYVNWNIIGTNKYKTWFFPSDHANYRSWSLTDTPDGIFYDSNKQIDIWATNAFTWILKIDEMRMYNRVLSDFEVESVSALVR</sequence>
<evidence type="ECO:0000313" key="2">
    <source>
        <dbReference type="EMBL" id="EKE27345.1"/>
    </source>
</evidence>
<proteinExistence type="predicted"/>
<comment type="caution">
    <text evidence="2">The sequence shown here is derived from an EMBL/GenBank/DDBJ whole genome shotgun (WGS) entry which is preliminary data.</text>
</comment>
<name>K2GVJ4_9BACT</name>
<organism evidence="2">
    <name type="scientific">uncultured bacterium</name>
    <name type="common">gcode 4</name>
    <dbReference type="NCBI Taxonomy" id="1234023"/>
    <lineage>
        <taxon>Bacteria</taxon>
        <taxon>environmental samples</taxon>
    </lineage>
</organism>
<dbReference type="NCBIfam" id="TIGR02532">
    <property type="entry name" value="IV_pilin_GFxxxE"/>
    <property type="match status" value="1"/>
</dbReference>
<dbReference type="SUPFAM" id="SSF49899">
    <property type="entry name" value="Concanavalin A-like lectins/glucanases"/>
    <property type="match status" value="1"/>
</dbReference>
<reference evidence="2" key="1">
    <citation type="journal article" date="2012" name="Science">
        <title>Fermentation, hydrogen, and sulfur metabolism in multiple uncultivated bacterial phyla.</title>
        <authorList>
            <person name="Wrighton K.C."/>
            <person name="Thomas B.C."/>
            <person name="Sharon I."/>
            <person name="Miller C.S."/>
            <person name="Castelle C.J."/>
            <person name="VerBerkmoes N.C."/>
            <person name="Wilkins M.J."/>
            <person name="Hettich R.L."/>
            <person name="Lipton M.S."/>
            <person name="Williams K.H."/>
            <person name="Long P.E."/>
            <person name="Banfield J.F."/>
        </authorList>
    </citation>
    <scope>NUCLEOTIDE SEQUENCE [LARGE SCALE GENOMIC DNA]</scope>
</reference>
<gene>
    <name evidence="2" type="ORF">ACD_3C00223G0022</name>
</gene>
<accession>K2GVJ4</accession>
<dbReference type="SUPFAM" id="SSF54523">
    <property type="entry name" value="Pili subunits"/>
    <property type="match status" value="1"/>
</dbReference>
<dbReference type="AlphaFoldDB" id="K2GVJ4"/>
<dbReference type="InterPro" id="IPR012902">
    <property type="entry name" value="N_methyl_site"/>
</dbReference>
<dbReference type="Gene3D" id="3.30.700.10">
    <property type="entry name" value="Glycoprotein, Type 4 Pilin"/>
    <property type="match status" value="1"/>
</dbReference>
<evidence type="ECO:0000256" key="1">
    <source>
        <dbReference type="SAM" id="Phobius"/>
    </source>
</evidence>
<keyword evidence="1" id="KW-0812">Transmembrane</keyword>